<dbReference type="InterPro" id="IPR013783">
    <property type="entry name" value="Ig-like_fold"/>
</dbReference>
<dbReference type="PANTHER" id="PTHR46003">
    <property type="entry name" value="HOST CELL FACTOR"/>
    <property type="match status" value="1"/>
</dbReference>
<dbReference type="PANTHER" id="PTHR46003:SF3">
    <property type="entry name" value="HOST CELL FACTOR 1"/>
    <property type="match status" value="1"/>
</dbReference>
<sequence>VCSNPPCETHETGTTNTATTAGAGGVQQMASSDGGLPQQLMSSEGCRSEEVSRTMTFELTTGLVSDQLAVTMATEGAAQPVALQATGTIGEANRSSDQAVPIVLTPQELAALVQQQHNPEPEPSSVPTADSLNDPAAESQGHQPAPSAVISAVARLASTFGPAPLMTEGQMRSTAVATPTETPNGITEPATEHTIQLKLVPQENPWFDVGVMKVTNAVVTHYHIPHDDNMTEDDSCVVPDYSQMKRVELQPGTAYKFRVAGINICGRGAFSEVSAFKTCLPGFPGAPCAIKISKNLDGAKLTWEPPAVTAGNITEYSVYLAIQSNQPKPPGSAPAQLAFMRVYCGPDPCCLVQASSLANAHIDYTTKPAVIFRIAARNQKGYGPATQVRWLQGKNLNLKPRESKEFWPSMIMFMCFSVSLETSKDSKQALKRSGASQGK</sequence>
<organism evidence="4 5">
    <name type="scientific">Goodea atripinnis</name>
    <dbReference type="NCBI Taxonomy" id="208336"/>
    <lineage>
        <taxon>Eukaryota</taxon>
        <taxon>Metazoa</taxon>
        <taxon>Chordata</taxon>
        <taxon>Craniata</taxon>
        <taxon>Vertebrata</taxon>
        <taxon>Euteleostomi</taxon>
        <taxon>Actinopterygii</taxon>
        <taxon>Neopterygii</taxon>
        <taxon>Teleostei</taxon>
        <taxon>Neoteleostei</taxon>
        <taxon>Acanthomorphata</taxon>
        <taxon>Ovalentaria</taxon>
        <taxon>Atherinomorphae</taxon>
        <taxon>Cyprinodontiformes</taxon>
        <taxon>Goodeidae</taxon>
        <taxon>Goodea</taxon>
    </lineage>
</organism>
<dbReference type="EMBL" id="JAHRIO010054163">
    <property type="protein sequence ID" value="MEQ2176544.1"/>
    <property type="molecule type" value="Genomic_DNA"/>
</dbReference>
<evidence type="ECO:0000256" key="1">
    <source>
        <dbReference type="ARBA" id="ARBA00022441"/>
    </source>
</evidence>
<accession>A0ABV0NYK6</accession>
<dbReference type="Proteomes" id="UP001476798">
    <property type="component" value="Unassembled WGS sequence"/>
</dbReference>
<evidence type="ECO:0000259" key="3">
    <source>
        <dbReference type="PROSITE" id="PS50853"/>
    </source>
</evidence>
<evidence type="ECO:0000256" key="2">
    <source>
        <dbReference type="SAM" id="MobiDB-lite"/>
    </source>
</evidence>
<gene>
    <name evidence="4" type="ORF">GOODEAATRI_029052</name>
</gene>
<dbReference type="CDD" id="cd00063">
    <property type="entry name" value="FN3"/>
    <property type="match status" value="2"/>
</dbReference>
<reference evidence="4 5" key="1">
    <citation type="submission" date="2021-06" db="EMBL/GenBank/DDBJ databases">
        <authorList>
            <person name="Palmer J.M."/>
        </authorList>
    </citation>
    <scope>NUCLEOTIDE SEQUENCE [LARGE SCALE GENOMIC DNA]</scope>
    <source>
        <strain evidence="4 5">GA_2019</strain>
        <tissue evidence="4">Muscle</tissue>
    </source>
</reference>
<dbReference type="InterPro" id="IPR043536">
    <property type="entry name" value="HCF1/2"/>
</dbReference>
<comment type="caution">
    <text evidence="4">The sequence shown here is derived from an EMBL/GenBank/DDBJ whole genome shotgun (WGS) entry which is preliminary data.</text>
</comment>
<name>A0ABV0NYK6_9TELE</name>
<dbReference type="InterPro" id="IPR036116">
    <property type="entry name" value="FN3_sf"/>
</dbReference>
<evidence type="ECO:0000313" key="4">
    <source>
        <dbReference type="EMBL" id="MEQ2176544.1"/>
    </source>
</evidence>
<dbReference type="Gene3D" id="2.60.40.10">
    <property type="entry name" value="Immunoglobulins"/>
    <property type="match status" value="2"/>
</dbReference>
<evidence type="ECO:0000313" key="5">
    <source>
        <dbReference type="Proteomes" id="UP001476798"/>
    </source>
</evidence>
<dbReference type="InterPro" id="IPR003961">
    <property type="entry name" value="FN3_dom"/>
</dbReference>
<feature type="domain" description="Fibronectin type-III" evidence="3">
    <location>
        <begin position="179"/>
        <end position="281"/>
    </location>
</feature>
<protein>
    <recommendedName>
        <fullName evidence="3">Fibronectin type-III domain-containing protein</fullName>
    </recommendedName>
</protein>
<keyword evidence="1" id="KW-0880">Kelch repeat</keyword>
<feature type="compositionally biased region" description="Low complexity" evidence="2">
    <location>
        <begin position="12"/>
        <end position="21"/>
    </location>
</feature>
<proteinExistence type="predicted"/>
<dbReference type="SUPFAM" id="SSF49265">
    <property type="entry name" value="Fibronectin type III"/>
    <property type="match status" value="1"/>
</dbReference>
<keyword evidence="5" id="KW-1185">Reference proteome</keyword>
<dbReference type="PROSITE" id="PS50853">
    <property type="entry name" value="FN3"/>
    <property type="match status" value="1"/>
</dbReference>
<feature type="region of interest" description="Disordered" evidence="2">
    <location>
        <begin position="113"/>
        <end position="146"/>
    </location>
</feature>
<feature type="non-terminal residue" evidence="4">
    <location>
        <position position="1"/>
    </location>
</feature>
<feature type="region of interest" description="Disordered" evidence="2">
    <location>
        <begin position="1"/>
        <end position="22"/>
    </location>
</feature>
<dbReference type="SMART" id="SM00060">
    <property type="entry name" value="FN3"/>
    <property type="match status" value="2"/>
</dbReference>